<evidence type="ECO:0000313" key="2">
    <source>
        <dbReference type="Proteomes" id="UP001187192"/>
    </source>
</evidence>
<accession>A0AA87ZYG4</accession>
<comment type="caution">
    <text evidence="1">The sequence shown here is derived from an EMBL/GenBank/DDBJ whole genome shotgun (WGS) entry which is preliminary data.</text>
</comment>
<protein>
    <submittedName>
        <fullName evidence="1">Uncharacterized protein</fullName>
    </submittedName>
</protein>
<gene>
    <name evidence="1" type="ORF">TIFTF001_005552</name>
</gene>
<reference evidence="1" key="1">
    <citation type="submission" date="2023-07" db="EMBL/GenBank/DDBJ databases">
        <title>draft genome sequence of fig (Ficus carica).</title>
        <authorList>
            <person name="Takahashi T."/>
            <person name="Nishimura K."/>
        </authorList>
    </citation>
    <scope>NUCLEOTIDE SEQUENCE</scope>
</reference>
<dbReference type="Proteomes" id="UP001187192">
    <property type="component" value="Unassembled WGS sequence"/>
</dbReference>
<name>A0AA87ZYG4_FICCA</name>
<proteinExistence type="predicted"/>
<dbReference type="EMBL" id="BTGU01000005">
    <property type="protein sequence ID" value="GMN35818.1"/>
    <property type="molecule type" value="Genomic_DNA"/>
</dbReference>
<keyword evidence="2" id="KW-1185">Reference proteome</keyword>
<sequence length="184" mass="20049">MIIPQFVDSFPIYRRLSRAWMLGVTQSGQLPRAPGGSRVVVAGACKGSSCQSRWRRVEYSEYNLAWYAVHPGETVRSSRVSVFSENVIWPGYQHLIRVDGHLLSCSWDTVINGMLMPKMAPAATPNVVGLSSGGWPVAPPSITCRREAPWNDWDTGVVFAVGTLMLKRLFAGLGARGDPAGSAT</sequence>
<organism evidence="1 2">
    <name type="scientific">Ficus carica</name>
    <name type="common">Common fig</name>
    <dbReference type="NCBI Taxonomy" id="3494"/>
    <lineage>
        <taxon>Eukaryota</taxon>
        <taxon>Viridiplantae</taxon>
        <taxon>Streptophyta</taxon>
        <taxon>Embryophyta</taxon>
        <taxon>Tracheophyta</taxon>
        <taxon>Spermatophyta</taxon>
        <taxon>Magnoliopsida</taxon>
        <taxon>eudicotyledons</taxon>
        <taxon>Gunneridae</taxon>
        <taxon>Pentapetalae</taxon>
        <taxon>rosids</taxon>
        <taxon>fabids</taxon>
        <taxon>Rosales</taxon>
        <taxon>Moraceae</taxon>
        <taxon>Ficeae</taxon>
        <taxon>Ficus</taxon>
    </lineage>
</organism>
<evidence type="ECO:0000313" key="1">
    <source>
        <dbReference type="EMBL" id="GMN35818.1"/>
    </source>
</evidence>
<dbReference type="AlphaFoldDB" id="A0AA87ZYG4"/>